<feature type="transmembrane region" description="Helical" evidence="10">
    <location>
        <begin position="416"/>
        <end position="436"/>
    </location>
</feature>
<dbReference type="CDD" id="cd13143">
    <property type="entry name" value="MATE_MepA_like"/>
    <property type="match status" value="1"/>
</dbReference>
<feature type="transmembrane region" description="Helical" evidence="10">
    <location>
        <begin position="236"/>
        <end position="259"/>
    </location>
</feature>
<evidence type="ECO:0000256" key="8">
    <source>
        <dbReference type="ARBA" id="ARBA00023136"/>
    </source>
</evidence>
<keyword evidence="5" id="KW-1003">Cell membrane</keyword>
<evidence type="ECO:0000313" key="12">
    <source>
        <dbReference type="Proteomes" id="UP000617402"/>
    </source>
</evidence>
<dbReference type="PANTHER" id="PTHR43823:SF3">
    <property type="entry name" value="MULTIDRUG EXPORT PROTEIN MEPA"/>
    <property type="match status" value="1"/>
</dbReference>
<feature type="transmembrane region" description="Helical" evidence="10">
    <location>
        <begin position="315"/>
        <end position="337"/>
    </location>
</feature>
<feature type="transmembrane region" description="Helical" evidence="10">
    <location>
        <begin position="50"/>
        <end position="77"/>
    </location>
</feature>
<reference evidence="11 12" key="1">
    <citation type="submission" date="2020-07" db="EMBL/GenBank/DDBJ databases">
        <title>Draft whole-genome sequence of Heliobacterium chlorum DSM 3682, type strain.</title>
        <authorList>
            <person name="Kyndt J.A."/>
            <person name="Meyer T.E."/>
            <person name="Imhoff J.F."/>
        </authorList>
    </citation>
    <scope>NUCLEOTIDE SEQUENCE [LARGE SCALE GENOMIC DNA]</scope>
    <source>
        <strain evidence="11 12">DSM 3682</strain>
    </source>
</reference>
<comment type="similarity">
    <text evidence="2">Belongs to the multi antimicrobial extrusion (MATE) (TC 2.A.66.1) family. MepA subfamily.</text>
</comment>
<evidence type="ECO:0000256" key="7">
    <source>
        <dbReference type="ARBA" id="ARBA00022989"/>
    </source>
</evidence>
<evidence type="ECO:0000313" key="11">
    <source>
        <dbReference type="EMBL" id="MBC9786331.1"/>
    </source>
</evidence>
<dbReference type="EMBL" id="JACVHF010000033">
    <property type="protein sequence ID" value="MBC9786331.1"/>
    <property type="molecule type" value="Genomic_DNA"/>
</dbReference>
<feature type="transmembrane region" description="Helical" evidence="10">
    <location>
        <begin position="138"/>
        <end position="158"/>
    </location>
</feature>
<dbReference type="InterPro" id="IPR051327">
    <property type="entry name" value="MATE_MepA_subfamily"/>
</dbReference>
<comment type="caution">
    <text evidence="11">The sequence shown here is derived from an EMBL/GenBank/DDBJ whole genome shotgun (WGS) entry which is preliminary data.</text>
</comment>
<organism evidence="11 12">
    <name type="scientific">Heliobacterium chlorum</name>
    <dbReference type="NCBI Taxonomy" id="2698"/>
    <lineage>
        <taxon>Bacteria</taxon>
        <taxon>Bacillati</taxon>
        <taxon>Bacillota</taxon>
        <taxon>Clostridia</taxon>
        <taxon>Eubacteriales</taxon>
        <taxon>Heliobacteriaceae</taxon>
        <taxon>Heliobacterium</taxon>
    </lineage>
</organism>
<dbReference type="PANTHER" id="PTHR43823">
    <property type="entry name" value="SPORULATION PROTEIN YKVU"/>
    <property type="match status" value="1"/>
</dbReference>
<dbReference type="Pfam" id="PF01554">
    <property type="entry name" value="MatE"/>
    <property type="match status" value="2"/>
</dbReference>
<evidence type="ECO:0000256" key="9">
    <source>
        <dbReference type="ARBA" id="ARBA00023251"/>
    </source>
</evidence>
<sequence length="456" mass="49287">MEEANMYYLEKAPVPKAVANMAIPMILGMFVGVIQNLTDTFFIGQLNDANLVAAAMLALPVFTIFMAVSNIFGIGCGTYISRLLGEKDYENVKSTSSFSFYTCLLTGIALTILCLIFMEPILRFIGTSAETLDATRKFVTIIAGGGSLIMLSFSMGQIVRAEGAAKESMVGMLIGTISNIVLDPMMIFGLHLGVAGAAYATVISNGLAVTYYGWYLIKKSQWLSISVKYFRCNLNIVKNSFSIGIPVLINFLLLLASSVALNNYAAGYGDALVAVFGIAIQMNMIPEFIISGLCEGVQPLVGYNYTADRNRMSEIIQFTGIIAVLLSVFITLALYSSSSFVLSMFISNDEIIKIGTPLFRISMIAPLFLGIIFLFTNVFQATGKSIPALVMSLSQGVIFLPALVIGNALYGLEGVAYALPISDFGTAVLAIILYLINRSDLQARNLQATQPDMNQM</sequence>
<keyword evidence="12" id="KW-1185">Reference proteome</keyword>
<evidence type="ECO:0000256" key="2">
    <source>
        <dbReference type="ARBA" id="ARBA00008417"/>
    </source>
</evidence>
<comment type="subcellular location">
    <subcellularLocation>
        <location evidence="1">Cell membrane</location>
        <topology evidence="1">Multi-pass membrane protein</topology>
    </subcellularLocation>
</comment>
<evidence type="ECO:0000256" key="4">
    <source>
        <dbReference type="ARBA" id="ARBA00022448"/>
    </source>
</evidence>
<dbReference type="RefSeq" id="WP_188041755.1">
    <property type="nucleotide sequence ID" value="NZ_JACVHF010000033.1"/>
</dbReference>
<evidence type="ECO:0000256" key="1">
    <source>
        <dbReference type="ARBA" id="ARBA00004651"/>
    </source>
</evidence>
<keyword evidence="9" id="KW-0046">Antibiotic resistance</keyword>
<dbReference type="PIRSF" id="PIRSF006603">
    <property type="entry name" value="DinF"/>
    <property type="match status" value="1"/>
</dbReference>
<accession>A0ABR7T6R1</accession>
<name>A0ABR7T6R1_HELCL</name>
<keyword evidence="7 10" id="KW-1133">Transmembrane helix</keyword>
<proteinExistence type="inferred from homology"/>
<keyword evidence="6 10" id="KW-0812">Transmembrane</keyword>
<feature type="transmembrane region" description="Helical" evidence="10">
    <location>
        <begin position="170"/>
        <end position="190"/>
    </location>
</feature>
<feature type="transmembrane region" description="Helical" evidence="10">
    <location>
        <begin position="271"/>
        <end position="294"/>
    </location>
</feature>
<keyword evidence="4" id="KW-0813">Transport</keyword>
<feature type="transmembrane region" description="Helical" evidence="10">
    <location>
        <begin position="357"/>
        <end position="376"/>
    </location>
</feature>
<keyword evidence="8 10" id="KW-0472">Membrane</keyword>
<evidence type="ECO:0000256" key="5">
    <source>
        <dbReference type="ARBA" id="ARBA00022475"/>
    </source>
</evidence>
<dbReference type="InterPro" id="IPR048279">
    <property type="entry name" value="MdtK-like"/>
</dbReference>
<evidence type="ECO:0000256" key="10">
    <source>
        <dbReference type="SAM" id="Phobius"/>
    </source>
</evidence>
<feature type="transmembrane region" description="Helical" evidence="10">
    <location>
        <begin position="388"/>
        <end position="410"/>
    </location>
</feature>
<feature type="transmembrane region" description="Helical" evidence="10">
    <location>
        <begin position="98"/>
        <end position="118"/>
    </location>
</feature>
<dbReference type="InterPro" id="IPR002528">
    <property type="entry name" value="MATE_fam"/>
</dbReference>
<gene>
    <name evidence="11" type="ORF">H1S01_17880</name>
</gene>
<evidence type="ECO:0000256" key="6">
    <source>
        <dbReference type="ARBA" id="ARBA00022692"/>
    </source>
</evidence>
<dbReference type="Proteomes" id="UP000617402">
    <property type="component" value="Unassembled WGS sequence"/>
</dbReference>
<feature type="transmembrane region" description="Helical" evidence="10">
    <location>
        <begin position="21"/>
        <end position="38"/>
    </location>
</feature>
<evidence type="ECO:0000256" key="3">
    <source>
        <dbReference type="ARBA" id="ARBA00022106"/>
    </source>
</evidence>
<feature type="transmembrane region" description="Helical" evidence="10">
    <location>
        <begin position="196"/>
        <end position="215"/>
    </location>
</feature>
<dbReference type="InterPro" id="IPR045070">
    <property type="entry name" value="MATE_MepA-like"/>
</dbReference>
<protein>
    <recommendedName>
        <fullName evidence="3">Multidrug export protein MepA</fullName>
    </recommendedName>
</protein>
<dbReference type="NCBIfam" id="TIGR00797">
    <property type="entry name" value="matE"/>
    <property type="match status" value="1"/>
</dbReference>